<dbReference type="AlphaFoldDB" id="A0AA35YSL8"/>
<gene>
    <name evidence="9" type="ORF">LSALG_LOCUS19296</name>
</gene>
<keyword evidence="4 8" id="KW-0732">Signal</keyword>
<accession>A0AA35YSL8</accession>
<comment type="similarity">
    <text evidence="2">Belongs to the 'GDSL' lipolytic enzyme family.</text>
</comment>
<dbReference type="GO" id="GO:0016788">
    <property type="term" value="F:hydrolase activity, acting on ester bonds"/>
    <property type="evidence" value="ECO:0007669"/>
    <property type="project" value="InterPro"/>
</dbReference>
<keyword evidence="10" id="KW-1185">Reference proteome</keyword>
<dbReference type="PANTHER" id="PTHR45650:SF9">
    <property type="entry name" value="SGNH HYDROLASE-TYPE ESTERASE DOMAIN-CONTAINING PROTEIN"/>
    <property type="match status" value="1"/>
</dbReference>
<dbReference type="InterPro" id="IPR051238">
    <property type="entry name" value="GDSL_esterase/lipase"/>
</dbReference>
<evidence type="ECO:0000256" key="3">
    <source>
        <dbReference type="ARBA" id="ARBA00022525"/>
    </source>
</evidence>
<dbReference type="CDD" id="cd01837">
    <property type="entry name" value="SGNH_plant_lipase_like"/>
    <property type="match status" value="1"/>
</dbReference>
<dbReference type="SUPFAM" id="SSF52266">
    <property type="entry name" value="SGNH hydrolase"/>
    <property type="match status" value="1"/>
</dbReference>
<keyword evidence="6" id="KW-0442">Lipid degradation</keyword>
<dbReference type="GO" id="GO:0016042">
    <property type="term" value="P:lipid catabolic process"/>
    <property type="evidence" value="ECO:0007669"/>
    <property type="project" value="UniProtKB-KW"/>
</dbReference>
<evidence type="ECO:0000256" key="4">
    <source>
        <dbReference type="ARBA" id="ARBA00022729"/>
    </source>
</evidence>
<dbReference type="InterPro" id="IPR001087">
    <property type="entry name" value="GDSL"/>
</dbReference>
<evidence type="ECO:0000256" key="2">
    <source>
        <dbReference type="ARBA" id="ARBA00008668"/>
    </source>
</evidence>
<evidence type="ECO:0000256" key="7">
    <source>
        <dbReference type="ARBA" id="ARBA00023098"/>
    </source>
</evidence>
<evidence type="ECO:0000256" key="1">
    <source>
        <dbReference type="ARBA" id="ARBA00004613"/>
    </source>
</evidence>
<comment type="subcellular location">
    <subcellularLocation>
        <location evidence="1">Secreted</location>
    </subcellularLocation>
</comment>
<dbReference type="Gene3D" id="3.40.50.1110">
    <property type="entry name" value="SGNH hydrolase"/>
    <property type="match status" value="1"/>
</dbReference>
<protein>
    <submittedName>
        <fullName evidence="9">Uncharacterized protein</fullName>
    </submittedName>
</protein>
<dbReference type="Proteomes" id="UP001177003">
    <property type="component" value="Chromosome 4"/>
</dbReference>
<keyword evidence="5" id="KW-0378">Hydrolase</keyword>
<feature type="chain" id="PRO_5041450193" evidence="8">
    <location>
        <begin position="27"/>
        <end position="353"/>
    </location>
</feature>
<dbReference type="Pfam" id="PF00657">
    <property type="entry name" value="Lipase_GDSL"/>
    <property type="match status" value="1"/>
</dbReference>
<proteinExistence type="inferred from homology"/>
<evidence type="ECO:0000313" key="10">
    <source>
        <dbReference type="Proteomes" id="UP001177003"/>
    </source>
</evidence>
<dbReference type="PANTHER" id="PTHR45650">
    <property type="entry name" value="GDSL-LIKE LIPASE/ACYLHYDROLASE-RELATED"/>
    <property type="match status" value="1"/>
</dbReference>
<evidence type="ECO:0000256" key="5">
    <source>
        <dbReference type="ARBA" id="ARBA00022801"/>
    </source>
</evidence>
<evidence type="ECO:0000256" key="8">
    <source>
        <dbReference type="SAM" id="SignalP"/>
    </source>
</evidence>
<reference evidence="9" key="1">
    <citation type="submission" date="2023-04" db="EMBL/GenBank/DDBJ databases">
        <authorList>
            <person name="Vijverberg K."/>
            <person name="Xiong W."/>
            <person name="Schranz E."/>
        </authorList>
    </citation>
    <scope>NUCLEOTIDE SEQUENCE</scope>
</reference>
<sequence length="353" mass="39370">MAFELDRLLFVHAFIVLLHVVAFVVSSKPQVPCYFIFGDSLVDSGNNNKLKTKCKVNYPPYGIDFPQGNTGRFTNGRTSADIIGQLLGFDKFIPSYATATNREISIGVNYGSGGSGIRKETGSHMGDRYSMDRQLRHHKSIISRISRLKKNTKFLRKCIYIVNIGSNDYINNYFMPDLYNTSHMYTKHQYAKVLINQYSGQLKTLYSLGGRKIAVFSLAPIGCSPIFINKFGTYGKPCVQKMNEAVTLFNDRLKALVHTLNHKKSDAKFTFINLGSILSPLGDVPMPNSPCCLVRKDGQCIPKSIPCPMRSVSIFFDGLHPTEVSNNIIATRSYSGVSQKDASPYDISQLAQL</sequence>
<feature type="signal peptide" evidence="8">
    <location>
        <begin position="1"/>
        <end position="26"/>
    </location>
</feature>
<dbReference type="InterPro" id="IPR036514">
    <property type="entry name" value="SGNH_hydro_sf"/>
</dbReference>
<organism evidence="9 10">
    <name type="scientific">Lactuca saligna</name>
    <name type="common">Willowleaf lettuce</name>
    <dbReference type="NCBI Taxonomy" id="75948"/>
    <lineage>
        <taxon>Eukaryota</taxon>
        <taxon>Viridiplantae</taxon>
        <taxon>Streptophyta</taxon>
        <taxon>Embryophyta</taxon>
        <taxon>Tracheophyta</taxon>
        <taxon>Spermatophyta</taxon>
        <taxon>Magnoliopsida</taxon>
        <taxon>eudicotyledons</taxon>
        <taxon>Gunneridae</taxon>
        <taxon>Pentapetalae</taxon>
        <taxon>asterids</taxon>
        <taxon>campanulids</taxon>
        <taxon>Asterales</taxon>
        <taxon>Asteraceae</taxon>
        <taxon>Cichorioideae</taxon>
        <taxon>Cichorieae</taxon>
        <taxon>Lactucinae</taxon>
        <taxon>Lactuca</taxon>
    </lineage>
</organism>
<keyword evidence="3" id="KW-0964">Secreted</keyword>
<name>A0AA35YSL8_LACSI</name>
<dbReference type="InterPro" id="IPR035669">
    <property type="entry name" value="SGNH_plant_lipase-like"/>
</dbReference>
<keyword evidence="7" id="KW-0443">Lipid metabolism</keyword>
<dbReference type="GO" id="GO:0005576">
    <property type="term" value="C:extracellular region"/>
    <property type="evidence" value="ECO:0007669"/>
    <property type="project" value="UniProtKB-SubCell"/>
</dbReference>
<evidence type="ECO:0000313" key="9">
    <source>
        <dbReference type="EMBL" id="CAI9279501.1"/>
    </source>
</evidence>
<dbReference type="EMBL" id="OX465080">
    <property type="protein sequence ID" value="CAI9279501.1"/>
    <property type="molecule type" value="Genomic_DNA"/>
</dbReference>
<evidence type="ECO:0000256" key="6">
    <source>
        <dbReference type="ARBA" id="ARBA00022963"/>
    </source>
</evidence>